<dbReference type="RefSeq" id="WP_096253975.1">
    <property type="nucleotide sequence ID" value="NZ_BMKX01000006.1"/>
</dbReference>
<dbReference type="Proteomes" id="UP000606115">
    <property type="component" value="Unassembled WGS sequence"/>
</dbReference>
<proteinExistence type="predicted"/>
<protein>
    <submittedName>
        <fullName evidence="1">Uncharacterized protein</fullName>
    </submittedName>
</protein>
<dbReference type="EMBL" id="BMKX01000006">
    <property type="protein sequence ID" value="GGJ64484.1"/>
    <property type="molecule type" value="Genomic_DNA"/>
</dbReference>
<reference evidence="2" key="1">
    <citation type="journal article" date="2019" name="Int. J. Syst. Evol. Microbiol.">
        <title>The Global Catalogue of Microorganisms (GCM) 10K type strain sequencing project: providing services to taxonomists for standard genome sequencing and annotation.</title>
        <authorList>
            <consortium name="The Broad Institute Genomics Platform"/>
            <consortium name="The Broad Institute Genome Sequencing Center for Infectious Disease"/>
            <person name="Wu L."/>
            <person name="Ma J."/>
        </authorList>
    </citation>
    <scope>NUCLEOTIDE SEQUENCE [LARGE SCALE GENOMIC DNA]</scope>
    <source>
        <strain evidence="2">CGMCC 1.3685</strain>
    </source>
</reference>
<organism evidence="1 2">
    <name type="scientific">Glutamicibacter ardleyensis</name>
    <dbReference type="NCBI Taxonomy" id="225894"/>
    <lineage>
        <taxon>Bacteria</taxon>
        <taxon>Bacillati</taxon>
        <taxon>Actinomycetota</taxon>
        <taxon>Actinomycetes</taxon>
        <taxon>Micrococcales</taxon>
        <taxon>Micrococcaceae</taxon>
        <taxon>Glutamicibacter</taxon>
    </lineage>
</organism>
<evidence type="ECO:0000313" key="2">
    <source>
        <dbReference type="Proteomes" id="UP000606115"/>
    </source>
</evidence>
<name>A0ABQ2DQG1_9MICC</name>
<sequence>MLQELIKAPLHLNNDDRYEYLVITSFPTESKHVARAALREHSDNGKWEHVRTLRYEGGASKYWMRRKVIRVVSTLDRSGL</sequence>
<comment type="caution">
    <text evidence="1">The sequence shown here is derived from an EMBL/GenBank/DDBJ whole genome shotgun (WGS) entry which is preliminary data.</text>
</comment>
<dbReference type="GeneID" id="303304786"/>
<accession>A0ABQ2DQG1</accession>
<gene>
    <name evidence="1" type="ORF">GCM10007173_24320</name>
</gene>
<keyword evidence="2" id="KW-1185">Reference proteome</keyword>
<dbReference type="InterPro" id="IPR043758">
    <property type="entry name" value="DUF5703"/>
</dbReference>
<dbReference type="Pfam" id="PF18963">
    <property type="entry name" value="DUF5703"/>
    <property type="match status" value="1"/>
</dbReference>
<evidence type="ECO:0000313" key="1">
    <source>
        <dbReference type="EMBL" id="GGJ64484.1"/>
    </source>
</evidence>